<evidence type="ECO:0000256" key="5">
    <source>
        <dbReference type="SAM" id="MobiDB-lite"/>
    </source>
</evidence>
<feature type="compositionally biased region" description="Polar residues" evidence="5">
    <location>
        <begin position="439"/>
        <end position="456"/>
    </location>
</feature>
<gene>
    <name evidence="7" type="primary">LOC114339896</name>
</gene>
<feature type="domain" description="RRM" evidence="6">
    <location>
        <begin position="110"/>
        <end position="184"/>
    </location>
</feature>
<evidence type="ECO:0000259" key="6">
    <source>
        <dbReference type="PROSITE" id="PS50102"/>
    </source>
</evidence>
<evidence type="ECO:0000256" key="3">
    <source>
        <dbReference type="ARBA" id="ARBA00023242"/>
    </source>
</evidence>
<dbReference type="InterPro" id="IPR051738">
    <property type="entry name" value="SAF_Modulators"/>
</dbReference>
<sequence length="512" mass="58842">MKQCIKLPVNFYFRKFIGWPLFMPEHKFKMSSLIPDDPTTQNEVETRGAEDDPDLTIKFKLDDSIQSESSTSDSTKLTIPVESEAGEEIKITKVNGSDCNKEQNVQEAKESIWVSNLNRDVKAVDVRELFGKITKVQGVKILTNNSNYFAYVTLKDAEKVAKCIEKLNNTVLNGEKILLSSTKPCIQQAETHAKKKEDNKDLVKQDIKVAAETSNKGNNGKHTSEIIKTDKNSDPSDNSVIAEQKREIKKLKQELKIADNKNSSLKSDLRAERRKYDTIYSKYQNLRRDMEKMENENRQKRRKLILDQENFEHSIKMKMVDVEKLKLDLNRQLEETKQLKERLSKEVNKLSDMKNVNTYKRTRSPSRRDSTSHRGQPQGKKFRYFHDFDKSKTPPPPNLRNESGKQSGYSAASSSNEAPDFSRGMKPPGTGFNRHEKSTPFQQSIHPGPRANTSNLDQRRPKTSNLDQRRANPSNVDQRRVNNYDYGAYSASQPYANALPVRGNNNFPYYQY</sequence>
<organism evidence="7">
    <name type="scientific">Diabrotica virgifera virgifera</name>
    <name type="common">western corn rootworm</name>
    <dbReference type="NCBI Taxonomy" id="50390"/>
    <lineage>
        <taxon>Eukaryota</taxon>
        <taxon>Metazoa</taxon>
        <taxon>Ecdysozoa</taxon>
        <taxon>Arthropoda</taxon>
        <taxon>Hexapoda</taxon>
        <taxon>Insecta</taxon>
        <taxon>Pterygota</taxon>
        <taxon>Neoptera</taxon>
        <taxon>Endopterygota</taxon>
        <taxon>Coleoptera</taxon>
        <taxon>Polyphaga</taxon>
        <taxon>Cucujiformia</taxon>
        <taxon>Chrysomeloidea</taxon>
        <taxon>Chrysomelidae</taxon>
        <taxon>Galerucinae</taxon>
        <taxon>Diabroticina</taxon>
        <taxon>Diabroticites</taxon>
        <taxon>Diabrotica</taxon>
    </lineage>
</organism>
<dbReference type="GO" id="GO:0043565">
    <property type="term" value="F:sequence-specific DNA binding"/>
    <property type="evidence" value="ECO:0007669"/>
    <property type="project" value="TreeGrafter"/>
</dbReference>
<dbReference type="SUPFAM" id="SSF54928">
    <property type="entry name" value="RNA-binding domain, RBD"/>
    <property type="match status" value="1"/>
</dbReference>
<evidence type="ECO:0000256" key="2">
    <source>
        <dbReference type="ARBA" id="ARBA00022884"/>
    </source>
</evidence>
<feature type="compositionally biased region" description="Polar residues" evidence="5">
    <location>
        <begin position="463"/>
        <end position="476"/>
    </location>
</feature>
<dbReference type="InterPro" id="IPR000504">
    <property type="entry name" value="RRM_dom"/>
</dbReference>
<dbReference type="GO" id="GO:0050684">
    <property type="term" value="P:regulation of mRNA processing"/>
    <property type="evidence" value="ECO:0007669"/>
    <property type="project" value="TreeGrafter"/>
</dbReference>
<dbReference type="Pfam" id="PF00076">
    <property type="entry name" value="RRM_1"/>
    <property type="match status" value="1"/>
</dbReference>
<keyword evidence="3" id="KW-0539">Nucleus</keyword>
<dbReference type="GO" id="GO:0006357">
    <property type="term" value="P:regulation of transcription by RNA polymerase II"/>
    <property type="evidence" value="ECO:0007669"/>
    <property type="project" value="TreeGrafter"/>
</dbReference>
<dbReference type="GO" id="GO:0005634">
    <property type="term" value="C:nucleus"/>
    <property type="evidence" value="ECO:0007669"/>
    <property type="project" value="UniProtKB-SubCell"/>
</dbReference>
<feature type="compositionally biased region" description="Polar residues" evidence="5">
    <location>
        <begin position="400"/>
        <end position="417"/>
    </location>
</feature>
<comment type="subcellular location">
    <subcellularLocation>
        <location evidence="1">Nucleus</location>
    </subcellularLocation>
</comment>
<evidence type="ECO:0000256" key="4">
    <source>
        <dbReference type="PROSITE-ProRule" id="PRU00176"/>
    </source>
</evidence>
<dbReference type="InterPro" id="IPR035979">
    <property type="entry name" value="RBD_domain_sf"/>
</dbReference>
<dbReference type="PANTHER" id="PTHR15683">
    <property type="entry name" value="SCAFFOLD ATTACHMENT FACTOR B-RELATED"/>
    <property type="match status" value="1"/>
</dbReference>
<feature type="region of interest" description="Disordered" evidence="5">
    <location>
        <begin position="344"/>
        <end position="481"/>
    </location>
</feature>
<dbReference type="PANTHER" id="PTHR15683:SF8">
    <property type="entry name" value="SCAFFOLD ATTACHMENT FACTOR B, ISOFORM B"/>
    <property type="match status" value="1"/>
</dbReference>
<keyword evidence="2 4" id="KW-0694">RNA-binding</keyword>
<dbReference type="AlphaFoldDB" id="A0A6P7GB46"/>
<protein>
    <submittedName>
        <fullName evidence="7">SAFB-like transcription modulator isoform X1</fullName>
    </submittedName>
</protein>
<evidence type="ECO:0000313" key="7">
    <source>
        <dbReference type="RefSeq" id="XP_028146384.1"/>
    </source>
</evidence>
<name>A0A6P7GB46_DIAVI</name>
<dbReference type="InParanoid" id="A0A6P7GB46"/>
<dbReference type="Gene3D" id="3.30.70.330">
    <property type="match status" value="1"/>
</dbReference>
<feature type="region of interest" description="Disordered" evidence="5">
    <location>
        <begin position="213"/>
        <end position="239"/>
    </location>
</feature>
<accession>A0A6P7GB46</accession>
<dbReference type="SMART" id="SM00360">
    <property type="entry name" value="RRM"/>
    <property type="match status" value="1"/>
</dbReference>
<dbReference type="GO" id="GO:0003723">
    <property type="term" value="F:RNA binding"/>
    <property type="evidence" value="ECO:0007669"/>
    <property type="project" value="UniProtKB-UniRule"/>
</dbReference>
<proteinExistence type="predicted"/>
<dbReference type="PROSITE" id="PS50102">
    <property type="entry name" value="RRM"/>
    <property type="match status" value="1"/>
</dbReference>
<dbReference type="OrthoDB" id="6159259at2759"/>
<evidence type="ECO:0000256" key="1">
    <source>
        <dbReference type="ARBA" id="ARBA00004123"/>
    </source>
</evidence>
<feature type="compositionally biased region" description="Basic and acidic residues" evidence="5">
    <location>
        <begin position="222"/>
        <end position="234"/>
    </location>
</feature>
<dbReference type="RefSeq" id="XP_028146384.1">
    <property type="nucleotide sequence ID" value="XM_028290583.1"/>
</dbReference>
<reference evidence="7" key="1">
    <citation type="submission" date="2025-08" db="UniProtKB">
        <authorList>
            <consortium name="RefSeq"/>
        </authorList>
    </citation>
    <scope>IDENTIFICATION</scope>
    <source>
        <tissue evidence="7">Whole insect</tissue>
    </source>
</reference>
<dbReference type="InterPro" id="IPR012677">
    <property type="entry name" value="Nucleotide-bd_a/b_plait_sf"/>
</dbReference>